<name>A0A3E2N4L0_9FIRM</name>
<reference evidence="1 2" key="1">
    <citation type="submission" date="2018-07" db="EMBL/GenBank/DDBJ databases">
        <title>New species, Clostridium PI-S10-A1B.</title>
        <authorList>
            <person name="Krishna G."/>
            <person name="Summeta K."/>
            <person name="Shikha S."/>
            <person name="Prabhu P.B."/>
            <person name="Suresh K."/>
        </authorList>
    </citation>
    <scope>NUCLEOTIDE SEQUENCE [LARGE SCALE GENOMIC DNA]</scope>
    <source>
        <strain evidence="1 2">PI-S10-A1B</strain>
    </source>
</reference>
<dbReference type="RefSeq" id="WP_117419870.1">
    <property type="nucleotide sequence ID" value="NZ_QOHO01000111.1"/>
</dbReference>
<comment type="caution">
    <text evidence="1">The sequence shown here is derived from an EMBL/GenBank/DDBJ whole genome shotgun (WGS) entry which is preliminary data.</text>
</comment>
<organism evidence="1 2">
    <name type="scientific">Lacrimispora amygdalina</name>
    <dbReference type="NCBI Taxonomy" id="253257"/>
    <lineage>
        <taxon>Bacteria</taxon>
        <taxon>Bacillati</taxon>
        <taxon>Bacillota</taxon>
        <taxon>Clostridia</taxon>
        <taxon>Lachnospirales</taxon>
        <taxon>Lachnospiraceae</taxon>
        <taxon>Lacrimispora</taxon>
    </lineage>
</organism>
<dbReference type="AlphaFoldDB" id="A0A3E2N4L0"/>
<evidence type="ECO:0000313" key="1">
    <source>
        <dbReference type="EMBL" id="RFZ75937.1"/>
    </source>
</evidence>
<proteinExistence type="predicted"/>
<sequence length="136" mass="15226">MTLYCQYCGAKLENGEAFTECPECLIPLGKETKCKIPYGGLIKQISTDESFMNAMEDLYEKDPIEFRLKIQQFKNQLAQQKQVVEESNVPKCPTCQSTNLSKISTTKKVAKIAAFGIFGMGDNGKTWKCNNCGSKF</sequence>
<dbReference type="Proteomes" id="UP000260680">
    <property type="component" value="Unassembled WGS sequence"/>
</dbReference>
<accession>A0A3E2N4L0</accession>
<evidence type="ECO:0000313" key="2">
    <source>
        <dbReference type="Proteomes" id="UP000260680"/>
    </source>
</evidence>
<protein>
    <submittedName>
        <fullName evidence="1">Uncharacterized protein</fullName>
    </submittedName>
</protein>
<dbReference type="EMBL" id="QOHO01000111">
    <property type="protein sequence ID" value="RFZ75937.1"/>
    <property type="molecule type" value="Genomic_DNA"/>
</dbReference>
<dbReference type="OrthoDB" id="2066958at2"/>
<gene>
    <name evidence="1" type="ORF">DS742_26215</name>
</gene>